<dbReference type="Pfam" id="PF00072">
    <property type="entry name" value="Response_reg"/>
    <property type="match status" value="1"/>
</dbReference>
<evidence type="ECO:0000313" key="6">
    <source>
        <dbReference type="Proteomes" id="UP000636888"/>
    </source>
</evidence>
<dbReference type="EMBL" id="JAEMHM010000023">
    <property type="protein sequence ID" value="MBJ6727377.1"/>
    <property type="molecule type" value="Genomic_DNA"/>
</dbReference>
<evidence type="ECO:0000259" key="4">
    <source>
        <dbReference type="PROSITE" id="PS50943"/>
    </source>
</evidence>
<comment type="caution">
    <text evidence="5">The sequence shown here is derived from an EMBL/GenBank/DDBJ whole genome shotgun (WGS) entry which is preliminary data.</text>
</comment>
<evidence type="ECO:0000259" key="3">
    <source>
        <dbReference type="PROSITE" id="PS50110"/>
    </source>
</evidence>
<dbReference type="SUPFAM" id="SSF52172">
    <property type="entry name" value="CheY-like"/>
    <property type="match status" value="1"/>
</dbReference>
<accession>A0A8J7M2B9</accession>
<sequence length="225" mass="24858">MTIEEAFGVVIRRLRRDHGFSQEKLSVYSGLDRTFISNIEGGKQQPSLVSIFAFANALKISVSAILREVELVLGMNSPETLDPNGKNDIIKVFNDMDAYLNDIDASFKGSETILFADDEDMLLELMEKFLTGCGYRVLTAKDGQEASDIYKTRMGDISVVVLDVLMPGLSGVEAYHEIKKVNPDAQVIFISGYSADGLKGLTSPRILQKPFSPVDLLREIRSSLV</sequence>
<keyword evidence="1 2" id="KW-0597">Phosphoprotein</keyword>
<evidence type="ECO:0000256" key="2">
    <source>
        <dbReference type="PROSITE-ProRule" id="PRU00169"/>
    </source>
</evidence>
<dbReference type="PANTHER" id="PTHR44591">
    <property type="entry name" value="STRESS RESPONSE REGULATOR PROTEIN 1"/>
    <property type="match status" value="1"/>
</dbReference>
<feature type="domain" description="Response regulatory" evidence="3">
    <location>
        <begin position="112"/>
        <end position="224"/>
    </location>
</feature>
<protein>
    <submittedName>
        <fullName evidence="5">Response regulator</fullName>
    </submittedName>
</protein>
<name>A0A8J7M2B9_9BACT</name>
<reference evidence="5" key="1">
    <citation type="submission" date="2020-12" db="EMBL/GenBank/DDBJ databases">
        <title>Geomonas sp. Red875, isolated from river sediment.</title>
        <authorList>
            <person name="Xu Z."/>
            <person name="Zhang Z."/>
            <person name="Masuda Y."/>
            <person name="Itoh H."/>
            <person name="Senoo K."/>
        </authorList>
    </citation>
    <scope>NUCLEOTIDE SEQUENCE</scope>
    <source>
        <strain evidence="5">Red875</strain>
    </source>
</reference>
<evidence type="ECO:0000313" key="5">
    <source>
        <dbReference type="EMBL" id="MBJ6727377.1"/>
    </source>
</evidence>
<dbReference type="InterPro" id="IPR050595">
    <property type="entry name" value="Bact_response_regulator"/>
</dbReference>
<dbReference type="Pfam" id="PF01381">
    <property type="entry name" value="HTH_3"/>
    <property type="match status" value="1"/>
</dbReference>
<feature type="modified residue" description="4-aspartylphosphate" evidence="2">
    <location>
        <position position="163"/>
    </location>
</feature>
<proteinExistence type="predicted"/>
<dbReference type="SMART" id="SM00530">
    <property type="entry name" value="HTH_XRE"/>
    <property type="match status" value="1"/>
</dbReference>
<dbReference type="InterPro" id="IPR011006">
    <property type="entry name" value="CheY-like_superfamily"/>
</dbReference>
<evidence type="ECO:0000256" key="1">
    <source>
        <dbReference type="ARBA" id="ARBA00022553"/>
    </source>
</evidence>
<dbReference type="GO" id="GO:0000160">
    <property type="term" value="P:phosphorelay signal transduction system"/>
    <property type="evidence" value="ECO:0007669"/>
    <property type="project" value="InterPro"/>
</dbReference>
<dbReference type="SMART" id="SM00448">
    <property type="entry name" value="REC"/>
    <property type="match status" value="1"/>
</dbReference>
<dbReference type="InterPro" id="IPR001387">
    <property type="entry name" value="Cro/C1-type_HTH"/>
</dbReference>
<dbReference type="InterPro" id="IPR001789">
    <property type="entry name" value="Sig_transdc_resp-reg_receiver"/>
</dbReference>
<dbReference type="PROSITE" id="PS50110">
    <property type="entry name" value="RESPONSE_REGULATORY"/>
    <property type="match status" value="1"/>
</dbReference>
<dbReference type="InterPro" id="IPR010982">
    <property type="entry name" value="Lambda_DNA-bd_dom_sf"/>
</dbReference>
<dbReference type="CDD" id="cd00093">
    <property type="entry name" value="HTH_XRE"/>
    <property type="match status" value="1"/>
</dbReference>
<dbReference type="GO" id="GO:0003677">
    <property type="term" value="F:DNA binding"/>
    <property type="evidence" value="ECO:0007669"/>
    <property type="project" value="InterPro"/>
</dbReference>
<dbReference type="Gene3D" id="3.40.50.2300">
    <property type="match status" value="1"/>
</dbReference>
<dbReference type="PROSITE" id="PS50943">
    <property type="entry name" value="HTH_CROC1"/>
    <property type="match status" value="1"/>
</dbReference>
<dbReference type="Proteomes" id="UP000636888">
    <property type="component" value="Unassembled WGS sequence"/>
</dbReference>
<feature type="domain" description="HTH cro/C1-type" evidence="4">
    <location>
        <begin position="11"/>
        <end position="65"/>
    </location>
</feature>
<dbReference type="SUPFAM" id="SSF47413">
    <property type="entry name" value="lambda repressor-like DNA-binding domains"/>
    <property type="match status" value="1"/>
</dbReference>
<dbReference type="RefSeq" id="WP_199386407.1">
    <property type="nucleotide sequence ID" value="NZ_JAEMHM010000023.1"/>
</dbReference>
<dbReference type="PANTHER" id="PTHR44591:SF3">
    <property type="entry name" value="RESPONSE REGULATORY DOMAIN-CONTAINING PROTEIN"/>
    <property type="match status" value="1"/>
</dbReference>
<dbReference type="AlphaFoldDB" id="A0A8J7M2B9"/>
<keyword evidence="6" id="KW-1185">Reference proteome</keyword>
<dbReference type="Gene3D" id="1.10.260.40">
    <property type="entry name" value="lambda repressor-like DNA-binding domains"/>
    <property type="match status" value="1"/>
</dbReference>
<organism evidence="5 6">
    <name type="scientific">Geomesophilobacter sediminis</name>
    <dbReference type="NCBI Taxonomy" id="2798584"/>
    <lineage>
        <taxon>Bacteria</taxon>
        <taxon>Pseudomonadati</taxon>
        <taxon>Thermodesulfobacteriota</taxon>
        <taxon>Desulfuromonadia</taxon>
        <taxon>Geobacterales</taxon>
        <taxon>Geobacteraceae</taxon>
        <taxon>Geomesophilobacter</taxon>
    </lineage>
</organism>
<gene>
    <name evidence="5" type="ORF">JFN93_21910</name>
</gene>